<feature type="domain" description="Probable histone-arginine methyltransferase CARM1-like N-terminal PH" evidence="14">
    <location>
        <begin position="38"/>
        <end position="87"/>
    </location>
</feature>
<evidence type="ECO:0000256" key="8">
    <source>
        <dbReference type="ARBA" id="ARBA00022853"/>
    </source>
</evidence>
<dbReference type="Pfam" id="PF22528">
    <property type="entry name" value="PRMT_C"/>
    <property type="match status" value="1"/>
</dbReference>
<evidence type="ECO:0000313" key="16">
    <source>
        <dbReference type="Proteomes" id="UP000824890"/>
    </source>
</evidence>
<keyword evidence="16" id="KW-1185">Reference proteome</keyword>
<protein>
    <recommendedName>
        <fullName evidence="3">type I protein arginine methyltransferase</fullName>
        <ecNumber evidence="3">2.1.1.319</ecNumber>
    </recommendedName>
</protein>
<evidence type="ECO:0000256" key="7">
    <source>
        <dbReference type="ARBA" id="ARBA00022691"/>
    </source>
</evidence>
<evidence type="ECO:0000256" key="1">
    <source>
        <dbReference type="ARBA" id="ARBA00004123"/>
    </source>
</evidence>
<evidence type="ECO:0000256" key="5">
    <source>
        <dbReference type="ARBA" id="ARBA00022603"/>
    </source>
</evidence>
<dbReference type="Gene3D" id="2.70.160.11">
    <property type="entry name" value="Hnrnp arginine n-methyltransferase1"/>
    <property type="match status" value="1"/>
</dbReference>
<comment type="catalytic activity">
    <reaction evidence="12">
        <text>L-arginyl-[protein] + 2 S-adenosyl-L-methionine = N(omega),N(omega)-dimethyl-L-arginyl-[protein] + 2 S-adenosyl-L-homocysteine + 2 H(+)</text>
        <dbReference type="Rhea" id="RHEA:48096"/>
        <dbReference type="Rhea" id="RHEA-COMP:10532"/>
        <dbReference type="Rhea" id="RHEA-COMP:11991"/>
        <dbReference type="ChEBI" id="CHEBI:15378"/>
        <dbReference type="ChEBI" id="CHEBI:29965"/>
        <dbReference type="ChEBI" id="CHEBI:57856"/>
        <dbReference type="ChEBI" id="CHEBI:59789"/>
        <dbReference type="ChEBI" id="CHEBI:61897"/>
        <dbReference type="EC" id="2.1.1.319"/>
    </reaction>
</comment>
<dbReference type="EC" id="2.1.1.319" evidence="3"/>
<evidence type="ECO:0000256" key="12">
    <source>
        <dbReference type="ARBA" id="ARBA00049086"/>
    </source>
</evidence>
<organism evidence="15 16">
    <name type="scientific">Brassica napus</name>
    <name type="common">Rape</name>
    <dbReference type="NCBI Taxonomy" id="3708"/>
    <lineage>
        <taxon>Eukaryota</taxon>
        <taxon>Viridiplantae</taxon>
        <taxon>Streptophyta</taxon>
        <taxon>Embryophyta</taxon>
        <taxon>Tracheophyta</taxon>
        <taxon>Spermatophyta</taxon>
        <taxon>Magnoliopsida</taxon>
        <taxon>eudicotyledons</taxon>
        <taxon>Gunneridae</taxon>
        <taxon>Pentapetalae</taxon>
        <taxon>rosids</taxon>
        <taxon>malvids</taxon>
        <taxon>Brassicales</taxon>
        <taxon>Brassicaceae</taxon>
        <taxon>Brassiceae</taxon>
        <taxon>Brassica</taxon>
    </lineage>
</organism>
<evidence type="ECO:0000313" key="15">
    <source>
        <dbReference type="EMBL" id="KAH0894149.1"/>
    </source>
</evidence>
<evidence type="ECO:0000259" key="13">
    <source>
        <dbReference type="Pfam" id="PF22528"/>
    </source>
</evidence>
<dbReference type="InterPro" id="IPR057622">
    <property type="entry name" value="CARM1-like_PH"/>
</dbReference>
<evidence type="ECO:0000256" key="9">
    <source>
        <dbReference type="ARBA" id="ARBA00023015"/>
    </source>
</evidence>
<keyword evidence="11" id="KW-0539">Nucleus</keyword>
<keyword evidence="10" id="KW-0804">Transcription</keyword>
<feature type="domain" description="Protein arginine N-methyltransferase" evidence="13">
    <location>
        <begin position="148"/>
        <end position="253"/>
    </location>
</feature>
<keyword evidence="8" id="KW-0156">Chromatin regulator</keyword>
<keyword evidence="4" id="KW-0963">Cytoplasm</keyword>
<evidence type="ECO:0000256" key="3">
    <source>
        <dbReference type="ARBA" id="ARBA00011925"/>
    </source>
</evidence>
<keyword evidence="5" id="KW-0489">Methyltransferase</keyword>
<evidence type="ECO:0000256" key="10">
    <source>
        <dbReference type="ARBA" id="ARBA00023163"/>
    </source>
</evidence>
<dbReference type="PANTHER" id="PTHR11006">
    <property type="entry name" value="PROTEIN ARGININE N-METHYLTRANSFERASE"/>
    <property type="match status" value="1"/>
</dbReference>
<proteinExistence type="predicted"/>
<accession>A0ABQ8ANL4</accession>
<comment type="subcellular location">
    <subcellularLocation>
        <location evidence="2">Cytoplasm</location>
    </subcellularLocation>
    <subcellularLocation>
        <location evidence="1">Nucleus</location>
    </subcellularLocation>
</comment>
<name>A0ABQ8ANL4_BRANA</name>
<gene>
    <name evidence="15" type="ORF">HID58_056578</name>
</gene>
<dbReference type="Proteomes" id="UP000824890">
    <property type="component" value="Unassembled WGS sequence"/>
</dbReference>
<comment type="caution">
    <text evidence="15">The sequence shown here is derived from an EMBL/GenBank/DDBJ whole genome shotgun (WGS) entry which is preliminary data.</text>
</comment>
<dbReference type="PANTHER" id="PTHR11006:SF10">
    <property type="entry name" value="HISTONE-ARGININE METHYLTRANSFERASE CARMER-RELATED"/>
    <property type="match status" value="1"/>
</dbReference>
<evidence type="ECO:0000256" key="6">
    <source>
        <dbReference type="ARBA" id="ARBA00022679"/>
    </source>
</evidence>
<keyword evidence="7" id="KW-0949">S-adenosyl-L-methionine</keyword>
<dbReference type="EMBL" id="JAGKQM010000013">
    <property type="protein sequence ID" value="KAH0894149.1"/>
    <property type="molecule type" value="Genomic_DNA"/>
</dbReference>
<reference evidence="15 16" key="1">
    <citation type="submission" date="2021-05" db="EMBL/GenBank/DDBJ databases">
        <title>Genome Assembly of Synthetic Allotetraploid Brassica napus Reveals Homoeologous Exchanges between Subgenomes.</title>
        <authorList>
            <person name="Davis J.T."/>
        </authorList>
    </citation>
    <scope>NUCLEOTIDE SEQUENCE [LARGE SCALE GENOMIC DNA]</scope>
    <source>
        <strain evidence="16">cv. Da-Ae</strain>
        <tissue evidence="15">Seedling</tissue>
    </source>
</reference>
<evidence type="ECO:0000259" key="14">
    <source>
        <dbReference type="Pfam" id="PF25350"/>
    </source>
</evidence>
<evidence type="ECO:0000256" key="4">
    <source>
        <dbReference type="ARBA" id="ARBA00022490"/>
    </source>
</evidence>
<dbReference type="InterPro" id="IPR055135">
    <property type="entry name" value="PRMT_dom"/>
</dbReference>
<dbReference type="SUPFAM" id="SSF53335">
    <property type="entry name" value="S-adenosyl-L-methionine-dependent methyltransferases"/>
    <property type="match status" value="1"/>
</dbReference>
<evidence type="ECO:0000256" key="11">
    <source>
        <dbReference type="ARBA" id="ARBA00023242"/>
    </source>
</evidence>
<dbReference type="InterPro" id="IPR025799">
    <property type="entry name" value="Arg_MeTrfase"/>
</dbReference>
<keyword evidence="9" id="KW-0805">Transcription regulation</keyword>
<dbReference type="Pfam" id="PF25350">
    <property type="entry name" value="PH_PRMT_N"/>
    <property type="match status" value="1"/>
</dbReference>
<dbReference type="InterPro" id="IPR029063">
    <property type="entry name" value="SAM-dependent_MTases_sf"/>
</dbReference>
<keyword evidence="6" id="KW-0808">Transferase</keyword>
<evidence type="ECO:0000256" key="2">
    <source>
        <dbReference type="ARBA" id="ARBA00004496"/>
    </source>
</evidence>
<sequence length="294" mass="33102">MAFPSSSFDFPLGSIFGMNRLAPLVKKVGEERIAAEGKLFKLGTVHFICVSNDNSEEERSFSKGVNIKFGSEKDSKEFCDSFEEWRKDALVPGSSTVSASNSKFDDKIEASSAKMYFHYYGQLLHQQIKYGMPLYVLRTICFVLATTNCYGVDLTPLFGSAHQGYFSQVHVFSHQQILVCNCLWLMHLIRGYCLNLFSQEEDFYEMDIPLKFTASMCTRVHGLACWFHVLFDESTVQRWLTTAPGAPTTHWYQPTKSARTHVIHGSPQLHSLHGLLGVAGTTFHLPNVSLDGTQ</sequence>